<proteinExistence type="predicted"/>
<reference evidence="1" key="1">
    <citation type="journal article" date="2020" name="Nature">
        <title>Giant virus diversity and host interactions through global metagenomics.</title>
        <authorList>
            <person name="Schulz F."/>
            <person name="Roux S."/>
            <person name="Paez-Espino D."/>
            <person name="Jungbluth S."/>
            <person name="Walsh D.A."/>
            <person name="Denef V.J."/>
            <person name="McMahon K.D."/>
            <person name="Konstantinidis K.T."/>
            <person name="Eloe-Fadrosh E.A."/>
            <person name="Kyrpides N.C."/>
            <person name="Woyke T."/>
        </authorList>
    </citation>
    <scope>NUCLEOTIDE SEQUENCE</scope>
    <source>
        <strain evidence="1">GVMAG-M-3300021473-15</strain>
    </source>
</reference>
<accession>A0A6C0CTS5</accession>
<organism evidence="1">
    <name type="scientific">viral metagenome</name>
    <dbReference type="NCBI Taxonomy" id="1070528"/>
    <lineage>
        <taxon>unclassified sequences</taxon>
        <taxon>metagenomes</taxon>
        <taxon>organismal metagenomes</taxon>
    </lineage>
</organism>
<name>A0A6C0CTS5_9ZZZZ</name>
<dbReference type="EMBL" id="MN739478">
    <property type="protein sequence ID" value="QHT06895.1"/>
    <property type="molecule type" value="Genomic_DNA"/>
</dbReference>
<sequence length="280" mass="32605">MPKKEVKQTKQTKRKNKTMSCPDFLSWTIQKHHLNEISGILLANNEQSGAILFETPHDFHSSKIIVSSTGDKQSVNIRLAKNHVLSFHSHPFEAYINSGCVYGHPSADDLVEFIKLGIKGVLTNAVLTLEGIYITQVHPRFIKFIKSLTRTQCTKLYKQIFDYFKYFHHKRTLEYTKKHAYNPRQFVDKVNSFKLSKVASEHMYKYPKLFGMTFYYADNFKQYEHDLTSRWQLTVNKQLPVVYTNSKDITFQFIKLDEVEDRTLSTIVDTLTNCVSKSIS</sequence>
<evidence type="ECO:0000313" key="1">
    <source>
        <dbReference type="EMBL" id="QHT06895.1"/>
    </source>
</evidence>
<dbReference type="AlphaFoldDB" id="A0A6C0CTS5"/>
<protein>
    <submittedName>
        <fullName evidence="1">Uncharacterized protein</fullName>
    </submittedName>
</protein>